<evidence type="ECO:0000259" key="8">
    <source>
        <dbReference type="PROSITE" id="PS50893"/>
    </source>
</evidence>
<dbReference type="Gene3D" id="1.20.1560.10">
    <property type="entry name" value="ABC transporter type 1, transmembrane domain"/>
    <property type="match status" value="1"/>
</dbReference>
<dbReference type="EMBL" id="CP014228">
    <property type="protein sequence ID" value="AMD88050.1"/>
    <property type="molecule type" value="Genomic_DNA"/>
</dbReference>
<dbReference type="InterPro" id="IPR039421">
    <property type="entry name" value="Type_1_exporter"/>
</dbReference>
<dbReference type="GO" id="GO:0034040">
    <property type="term" value="F:ATPase-coupled lipid transmembrane transporter activity"/>
    <property type="evidence" value="ECO:0007669"/>
    <property type="project" value="TreeGrafter"/>
</dbReference>
<dbReference type="InterPro" id="IPR027417">
    <property type="entry name" value="P-loop_NTPase"/>
</dbReference>
<dbReference type="InterPro" id="IPR017871">
    <property type="entry name" value="ABC_transporter-like_CS"/>
</dbReference>
<dbReference type="InterPro" id="IPR036640">
    <property type="entry name" value="ABC1_TM_sf"/>
</dbReference>
<feature type="domain" description="ABC transporter" evidence="8">
    <location>
        <begin position="335"/>
        <end position="574"/>
    </location>
</feature>
<dbReference type="InterPro" id="IPR011527">
    <property type="entry name" value="ABC1_TM_dom"/>
</dbReference>
<evidence type="ECO:0000256" key="6">
    <source>
        <dbReference type="ARBA" id="ARBA00023136"/>
    </source>
</evidence>
<dbReference type="SUPFAM" id="SSF52540">
    <property type="entry name" value="P-loop containing nucleoside triphosphate hydrolases"/>
    <property type="match status" value="1"/>
</dbReference>
<dbReference type="GO" id="GO:0016887">
    <property type="term" value="F:ATP hydrolysis activity"/>
    <property type="evidence" value="ECO:0007669"/>
    <property type="project" value="InterPro"/>
</dbReference>
<comment type="subcellular location">
    <subcellularLocation>
        <location evidence="1">Cell membrane</location>
        <topology evidence="1">Multi-pass membrane protein</topology>
    </subcellularLocation>
</comment>
<name>A0A0X8JFU3_ACTRD</name>
<keyword evidence="11" id="KW-1185">Reference proteome</keyword>
<proteinExistence type="predicted"/>
<evidence type="ECO:0000313" key="11">
    <source>
        <dbReference type="Proteomes" id="UP000065220"/>
    </source>
</evidence>
<feature type="transmembrane region" description="Helical" evidence="7">
    <location>
        <begin position="267"/>
        <end position="289"/>
    </location>
</feature>
<dbReference type="InterPro" id="IPR003439">
    <property type="entry name" value="ABC_transporter-like_ATP-bd"/>
</dbReference>
<evidence type="ECO:0000256" key="1">
    <source>
        <dbReference type="ARBA" id="ARBA00004651"/>
    </source>
</evidence>
<dbReference type="PANTHER" id="PTHR24221:SF654">
    <property type="entry name" value="ATP-BINDING CASSETTE SUB-FAMILY B MEMBER 6"/>
    <property type="match status" value="1"/>
</dbReference>
<reference evidence="11" key="1">
    <citation type="submission" date="2016-02" db="EMBL/GenBank/DDBJ databases">
        <authorList>
            <person name="Holder M.E."/>
            <person name="Ajami N.J."/>
            <person name="Petrosino J.F."/>
        </authorList>
    </citation>
    <scope>NUCLEOTIDE SEQUENCE [LARGE SCALE GENOMIC DNA]</scope>
    <source>
        <strain evidence="11">CCUG 36733</strain>
    </source>
</reference>
<protein>
    <recommendedName>
        <fullName evidence="12">ABC transporter ATP-binding protein</fullName>
    </recommendedName>
</protein>
<evidence type="ECO:0000256" key="4">
    <source>
        <dbReference type="ARBA" id="ARBA00022840"/>
    </source>
</evidence>
<dbReference type="STRING" id="111015.AXF14_11285"/>
<organism evidence="10 11">
    <name type="scientific">Actinomyces radicidentis</name>
    <dbReference type="NCBI Taxonomy" id="111015"/>
    <lineage>
        <taxon>Bacteria</taxon>
        <taxon>Bacillati</taxon>
        <taxon>Actinomycetota</taxon>
        <taxon>Actinomycetes</taxon>
        <taxon>Actinomycetales</taxon>
        <taxon>Actinomycetaceae</taxon>
        <taxon>Actinomyces</taxon>
    </lineage>
</organism>
<dbReference type="GO" id="GO:0005886">
    <property type="term" value="C:plasma membrane"/>
    <property type="evidence" value="ECO:0007669"/>
    <property type="project" value="UniProtKB-SubCell"/>
</dbReference>
<evidence type="ECO:0000313" key="10">
    <source>
        <dbReference type="EMBL" id="AMD88050.1"/>
    </source>
</evidence>
<dbReference type="PROSITE" id="PS50929">
    <property type="entry name" value="ABC_TM1F"/>
    <property type="match status" value="1"/>
</dbReference>
<dbReference type="Proteomes" id="UP000065220">
    <property type="component" value="Chromosome"/>
</dbReference>
<evidence type="ECO:0000256" key="5">
    <source>
        <dbReference type="ARBA" id="ARBA00022989"/>
    </source>
</evidence>
<dbReference type="GO" id="GO:0005524">
    <property type="term" value="F:ATP binding"/>
    <property type="evidence" value="ECO:0007669"/>
    <property type="project" value="UniProtKB-KW"/>
</dbReference>
<dbReference type="SUPFAM" id="SSF90123">
    <property type="entry name" value="ABC transporter transmembrane region"/>
    <property type="match status" value="1"/>
</dbReference>
<dbReference type="PROSITE" id="PS00211">
    <property type="entry name" value="ABC_TRANSPORTER_1"/>
    <property type="match status" value="1"/>
</dbReference>
<evidence type="ECO:0000256" key="2">
    <source>
        <dbReference type="ARBA" id="ARBA00022692"/>
    </source>
</evidence>
<dbReference type="SMART" id="SM00382">
    <property type="entry name" value="AAA"/>
    <property type="match status" value="1"/>
</dbReference>
<dbReference type="Pfam" id="PF00005">
    <property type="entry name" value="ABC_tran"/>
    <property type="match status" value="1"/>
</dbReference>
<dbReference type="AlphaFoldDB" id="A0A0X8JFU3"/>
<evidence type="ECO:0000259" key="9">
    <source>
        <dbReference type="PROSITE" id="PS50929"/>
    </source>
</evidence>
<keyword evidence="2 7" id="KW-0812">Transmembrane</keyword>
<sequence length="585" mass="61244">MRLAWRAAPALVLAQLAAVVLDAAGPALQVVLIDRLVDAGLRSGGRLTGSVVAVLAAAALVFGLNRAVNQVAMTTSQVLTRRVRQACETDLAHAMARATPAELMDAELASRARTAAESIRAYVSLQAPYVINSLRAVLSAVFLLIALAPYSVPAALLIALASLPVLAAYTKVASIEEKGFPASSEHNRYAAYYLEQLTYERPASELAALGTGWKMADLAVGRIKGAADAFVRVMVDGAWWITGAGVVSALMLAGALELLVTTPAASAGTLAAGAVAILSGMAATSDAAYTTGVVISSTPAIAAYRDFVETRLDRGGRGRSDAVVESARPGRVDVLSGTGLTVTYPHGARPAVDGVSVTVRRGEMVGVVGANGAGKTTLVRLLMGVLTPDGGAVAVDDRPLTDLPEAERLALFGALSQEFGRYELTVRQAVELGTTETDVPDERIWAALDAARLREAVEAMPEGLDTQLGAQFDGVGLSGGQWQRLALARIALRDAPIWVLDEPTSAVDAETEREILDDLGRDRAGRITLVVSHRASSLRAMDRIVVLDGGRLVEEGTYAELLAAPGRFREIFAEDAAEAETGMSE</sequence>
<evidence type="ECO:0008006" key="12">
    <source>
        <dbReference type="Google" id="ProtNLM"/>
    </source>
</evidence>
<dbReference type="InterPro" id="IPR003593">
    <property type="entry name" value="AAA+_ATPase"/>
</dbReference>
<keyword evidence="6 7" id="KW-0472">Membrane</keyword>
<accession>A0A0X8JFU3</accession>
<dbReference type="PANTHER" id="PTHR24221">
    <property type="entry name" value="ATP-BINDING CASSETTE SUB-FAMILY B"/>
    <property type="match status" value="1"/>
</dbReference>
<evidence type="ECO:0000256" key="7">
    <source>
        <dbReference type="SAM" id="Phobius"/>
    </source>
</evidence>
<keyword evidence="4" id="KW-0067">ATP-binding</keyword>
<dbReference type="KEGG" id="ard:AXF14_11285"/>
<feature type="transmembrane region" description="Helical" evidence="7">
    <location>
        <begin position="238"/>
        <end position="260"/>
    </location>
</feature>
<feature type="domain" description="ABC transmembrane type-1" evidence="9">
    <location>
        <begin position="10"/>
        <end position="296"/>
    </location>
</feature>
<dbReference type="PROSITE" id="PS50893">
    <property type="entry name" value="ABC_TRANSPORTER_2"/>
    <property type="match status" value="1"/>
</dbReference>
<dbReference type="Gene3D" id="3.40.50.300">
    <property type="entry name" value="P-loop containing nucleotide triphosphate hydrolases"/>
    <property type="match status" value="1"/>
</dbReference>
<feature type="transmembrane region" description="Helical" evidence="7">
    <location>
        <begin position="136"/>
        <end position="161"/>
    </location>
</feature>
<keyword evidence="5 7" id="KW-1133">Transmembrane helix</keyword>
<keyword evidence="3" id="KW-0547">Nucleotide-binding</keyword>
<feature type="transmembrane region" description="Helical" evidence="7">
    <location>
        <begin position="45"/>
        <end position="64"/>
    </location>
</feature>
<dbReference type="GO" id="GO:0140359">
    <property type="term" value="F:ABC-type transporter activity"/>
    <property type="evidence" value="ECO:0007669"/>
    <property type="project" value="InterPro"/>
</dbReference>
<gene>
    <name evidence="10" type="ORF">AXF14_11285</name>
</gene>
<evidence type="ECO:0000256" key="3">
    <source>
        <dbReference type="ARBA" id="ARBA00022741"/>
    </source>
</evidence>